<dbReference type="InterPro" id="IPR030390">
    <property type="entry name" value="MeTrfase_TrmA_AS"/>
</dbReference>
<keyword evidence="3 6" id="KW-0808">Transferase</keyword>
<reference evidence="9 10" key="1">
    <citation type="submission" date="2016-10" db="EMBL/GenBank/DDBJ databases">
        <authorList>
            <person name="de Groot N.N."/>
        </authorList>
    </citation>
    <scope>NUCLEOTIDE SEQUENCE [LARGE SCALE GENOMIC DNA]</scope>
    <source>
        <strain evidence="9 10">DSM 46701</strain>
    </source>
</reference>
<dbReference type="Gene3D" id="3.40.50.150">
    <property type="entry name" value="Vaccinia Virus protein VP39"/>
    <property type="match status" value="1"/>
</dbReference>
<dbReference type="Gene3D" id="2.40.50.140">
    <property type="entry name" value="Nucleic acid-binding proteins"/>
    <property type="match status" value="1"/>
</dbReference>
<organism evidence="9 10">
    <name type="scientific">Lihuaxuella thermophila</name>
    <dbReference type="NCBI Taxonomy" id="1173111"/>
    <lineage>
        <taxon>Bacteria</taxon>
        <taxon>Bacillati</taxon>
        <taxon>Bacillota</taxon>
        <taxon>Bacilli</taxon>
        <taxon>Bacillales</taxon>
        <taxon>Thermoactinomycetaceae</taxon>
        <taxon>Lihuaxuella</taxon>
    </lineage>
</organism>
<dbReference type="CDD" id="cd02440">
    <property type="entry name" value="AdoMet_MTases"/>
    <property type="match status" value="1"/>
</dbReference>
<dbReference type="AlphaFoldDB" id="A0A1H8C9R4"/>
<keyword evidence="1" id="KW-0408">Iron</keyword>
<feature type="binding site" evidence="6">
    <location>
        <position position="288"/>
    </location>
    <ligand>
        <name>S-adenosyl-L-methionine</name>
        <dbReference type="ChEBI" id="CHEBI:59789"/>
    </ligand>
</feature>
<keyword evidence="10" id="KW-1185">Reference proteome</keyword>
<dbReference type="PROSITE" id="PS01231">
    <property type="entry name" value="TRMA_2"/>
    <property type="match status" value="1"/>
</dbReference>
<dbReference type="InterPro" id="IPR002792">
    <property type="entry name" value="TRAM_dom"/>
</dbReference>
<proteinExistence type="inferred from homology"/>
<dbReference type="Pfam" id="PF01938">
    <property type="entry name" value="TRAM"/>
    <property type="match status" value="1"/>
</dbReference>
<dbReference type="OrthoDB" id="9804590at2"/>
<dbReference type="SUPFAM" id="SSF50249">
    <property type="entry name" value="Nucleic acid-binding proteins"/>
    <property type="match status" value="1"/>
</dbReference>
<feature type="domain" description="TRAM" evidence="8">
    <location>
        <begin position="6"/>
        <end position="64"/>
    </location>
</feature>
<dbReference type="PROSITE" id="PS51687">
    <property type="entry name" value="SAM_MT_RNA_M5U"/>
    <property type="match status" value="1"/>
</dbReference>
<gene>
    <name evidence="9" type="ORF">SAMN05444955_103160</name>
</gene>
<dbReference type="Proteomes" id="UP000199695">
    <property type="component" value="Unassembled WGS sequence"/>
</dbReference>
<dbReference type="GO" id="GO:0051539">
    <property type="term" value="F:4 iron, 4 sulfur cluster binding"/>
    <property type="evidence" value="ECO:0007669"/>
    <property type="project" value="UniProtKB-KW"/>
</dbReference>
<feature type="binding site" evidence="6">
    <location>
        <position position="386"/>
    </location>
    <ligand>
        <name>S-adenosyl-L-methionine</name>
        <dbReference type="ChEBI" id="CHEBI:59789"/>
    </ligand>
</feature>
<dbReference type="PANTHER" id="PTHR11061:SF30">
    <property type="entry name" value="TRNA (URACIL(54)-C(5))-METHYLTRANSFERASE"/>
    <property type="match status" value="1"/>
</dbReference>
<protein>
    <submittedName>
        <fullName evidence="9">23S rRNA (Uracil1939-C5)-methyltransferase</fullName>
    </submittedName>
</protein>
<name>A0A1H8C9R4_9BACL</name>
<evidence type="ECO:0000256" key="5">
    <source>
        <dbReference type="ARBA" id="ARBA00023014"/>
    </source>
</evidence>
<dbReference type="NCBIfam" id="TIGR00479">
    <property type="entry name" value="rumA"/>
    <property type="match status" value="1"/>
</dbReference>
<evidence type="ECO:0000259" key="8">
    <source>
        <dbReference type="PROSITE" id="PS50926"/>
    </source>
</evidence>
<dbReference type="InterPro" id="IPR010280">
    <property type="entry name" value="U5_MeTrfase_fam"/>
</dbReference>
<dbReference type="EMBL" id="FOCQ01000003">
    <property type="protein sequence ID" value="SEM91776.1"/>
    <property type="molecule type" value="Genomic_DNA"/>
</dbReference>
<dbReference type="InterPro" id="IPR030391">
    <property type="entry name" value="MeTrfase_TrmA_CS"/>
</dbReference>
<dbReference type="SUPFAM" id="SSF53335">
    <property type="entry name" value="S-adenosyl-L-methionine-dependent methyltransferases"/>
    <property type="match status" value="1"/>
</dbReference>
<dbReference type="GO" id="GO:0070041">
    <property type="term" value="F:rRNA (uridine-C5-)-methyltransferase activity"/>
    <property type="evidence" value="ECO:0007669"/>
    <property type="project" value="UniProtKB-ARBA"/>
</dbReference>
<sequence length="458" mass="50945">MKQKPPVHKDQQIEYEITGLAHNGAGVGKYEGFTVFSPLAVPGERVRAKITQVKKSYALAELMEVIEPHPDRAEPVCPIFAECGGCQAQHLSYPAQLRLKRQQVMDSFERIGGLQGVIIHPVIGMENPWRYRNKAQVPFGRRDGKVVAGFYAPGSHVIIDMDACLIQHPENDRAVAAVKRLANELDIPPYDERKHHGVLRHVMVRVGVNTGEMMIVLVTNGEHLPHKKALVEQMKSRFPNLKSIVQNINSKRTNVILGPVNRLLWGSETIHDTIGPVRFAISPHSFFQVNPAQTKVLYDQVRKYAKLTGKETVIDAYCGIGTIALYLAQDAQAVYGVEIVPEAVEDARHNARLNGFNHVHFEVGAAEEVMPRWLKMGIKPDVIIVDPPRKGCDPALLEAVVGMGPKRVVYVSCNPATLARDAKVLDEKGYQPVEVQPVDMFPQTGHVECCALFIRNDK</sequence>
<dbReference type="FunFam" id="2.40.50.140:FF:000097">
    <property type="entry name" value="23S rRNA (uracil(1939)-C(5))-methyltransferase RlmD"/>
    <property type="match status" value="1"/>
</dbReference>
<dbReference type="GO" id="GO:0070475">
    <property type="term" value="P:rRNA base methylation"/>
    <property type="evidence" value="ECO:0007669"/>
    <property type="project" value="TreeGrafter"/>
</dbReference>
<keyword evidence="5" id="KW-0411">Iron-sulfur</keyword>
<dbReference type="PANTHER" id="PTHR11061">
    <property type="entry name" value="RNA M5U METHYLTRANSFERASE"/>
    <property type="match status" value="1"/>
</dbReference>
<dbReference type="Pfam" id="PF05958">
    <property type="entry name" value="tRNA_U5-meth_tr"/>
    <property type="match status" value="1"/>
</dbReference>
<dbReference type="STRING" id="1173111.SAMN05444955_103160"/>
<evidence type="ECO:0000256" key="3">
    <source>
        <dbReference type="ARBA" id="ARBA00022679"/>
    </source>
</evidence>
<evidence type="ECO:0000256" key="6">
    <source>
        <dbReference type="PROSITE-ProRule" id="PRU01024"/>
    </source>
</evidence>
<keyword evidence="2 6" id="KW-0489">Methyltransferase</keyword>
<dbReference type="InterPro" id="IPR029063">
    <property type="entry name" value="SAM-dependent_MTases_sf"/>
</dbReference>
<keyword evidence="1" id="KW-0004">4Fe-4S</keyword>
<dbReference type="PROSITE" id="PS01230">
    <property type="entry name" value="TRMA_1"/>
    <property type="match status" value="1"/>
</dbReference>
<evidence type="ECO:0000256" key="1">
    <source>
        <dbReference type="ARBA" id="ARBA00022485"/>
    </source>
</evidence>
<feature type="active site" description="Nucleophile" evidence="6">
    <location>
        <position position="413"/>
    </location>
</feature>
<evidence type="ECO:0000256" key="7">
    <source>
        <dbReference type="PROSITE-ProRule" id="PRU10015"/>
    </source>
</evidence>
<accession>A0A1H8C9R4</accession>
<evidence type="ECO:0000256" key="2">
    <source>
        <dbReference type="ARBA" id="ARBA00022603"/>
    </source>
</evidence>
<dbReference type="Gene3D" id="2.40.50.1070">
    <property type="match status" value="1"/>
</dbReference>
<keyword evidence="1" id="KW-0479">Metal-binding</keyword>
<dbReference type="RefSeq" id="WP_089965723.1">
    <property type="nucleotide sequence ID" value="NZ_FOCQ01000003.1"/>
</dbReference>
<evidence type="ECO:0000313" key="9">
    <source>
        <dbReference type="EMBL" id="SEM91776.1"/>
    </source>
</evidence>
<evidence type="ECO:0000313" key="10">
    <source>
        <dbReference type="Proteomes" id="UP000199695"/>
    </source>
</evidence>
<dbReference type="PROSITE" id="PS50926">
    <property type="entry name" value="TRAM"/>
    <property type="match status" value="1"/>
</dbReference>
<evidence type="ECO:0000256" key="4">
    <source>
        <dbReference type="ARBA" id="ARBA00022691"/>
    </source>
</evidence>
<keyword evidence="4 6" id="KW-0949">S-adenosyl-L-methionine</keyword>
<dbReference type="FunFam" id="3.40.50.150:FF:000009">
    <property type="entry name" value="23S rRNA (Uracil(1939)-C(5))-methyltransferase RlmD"/>
    <property type="match status" value="1"/>
</dbReference>
<dbReference type="InterPro" id="IPR012340">
    <property type="entry name" value="NA-bd_OB-fold"/>
</dbReference>
<dbReference type="FunFam" id="2.40.50.1070:FF:000003">
    <property type="entry name" value="23S rRNA (Uracil-5-)-methyltransferase RumA"/>
    <property type="match status" value="1"/>
</dbReference>
<feature type="binding site" evidence="6">
    <location>
        <position position="317"/>
    </location>
    <ligand>
        <name>S-adenosyl-L-methionine</name>
        <dbReference type="ChEBI" id="CHEBI:59789"/>
    </ligand>
</feature>
<feature type="binding site" evidence="6">
    <location>
        <position position="338"/>
    </location>
    <ligand>
        <name>S-adenosyl-L-methionine</name>
        <dbReference type="ChEBI" id="CHEBI:59789"/>
    </ligand>
</feature>
<comment type="similarity">
    <text evidence="6">Belongs to the class I-like SAM-binding methyltransferase superfamily. RNA M5U methyltransferase family.</text>
</comment>
<feature type="active site" evidence="7">
    <location>
        <position position="413"/>
    </location>
</feature>